<dbReference type="CDD" id="cd06587">
    <property type="entry name" value="VOC"/>
    <property type="match status" value="1"/>
</dbReference>
<organism evidence="2 3">
    <name type="scientific">Miniimonas arenae</name>
    <dbReference type="NCBI Taxonomy" id="676201"/>
    <lineage>
        <taxon>Bacteria</taxon>
        <taxon>Bacillati</taxon>
        <taxon>Actinomycetota</taxon>
        <taxon>Actinomycetes</taxon>
        <taxon>Micrococcales</taxon>
        <taxon>Beutenbergiaceae</taxon>
        <taxon>Miniimonas</taxon>
    </lineage>
</organism>
<dbReference type="RefSeq" id="WP_108718671.1">
    <property type="nucleotide sequence ID" value="NZ_VENP01000028.1"/>
</dbReference>
<dbReference type="SUPFAM" id="SSF54593">
    <property type="entry name" value="Glyoxalase/Bleomycin resistance protein/Dihydroxybiphenyl dioxygenase"/>
    <property type="match status" value="1"/>
</dbReference>
<dbReference type="InterPro" id="IPR041581">
    <property type="entry name" value="Glyoxalase_6"/>
</dbReference>
<evidence type="ECO:0000313" key="2">
    <source>
        <dbReference type="EMBL" id="TNU73983.1"/>
    </source>
</evidence>
<evidence type="ECO:0000259" key="1">
    <source>
        <dbReference type="Pfam" id="PF18029"/>
    </source>
</evidence>
<dbReference type="Gene3D" id="3.10.180.10">
    <property type="entry name" value="2,3-Dihydroxybiphenyl 1,2-Dioxygenase, domain 1"/>
    <property type="match status" value="1"/>
</dbReference>
<proteinExistence type="predicted"/>
<dbReference type="Proteomes" id="UP000313849">
    <property type="component" value="Unassembled WGS sequence"/>
</dbReference>
<dbReference type="OrthoDB" id="1645442at2"/>
<protein>
    <submittedName>
        <fullName evidence="2">VOC family protein</fullName>
    </submittedName>
</protein>
<dbReference type="PANTHER" id="PTHR35908">
    <property type="entry name" value="HYPOTHETICAL FUSION PROTEIN"/>
    <property type="match status" value="1"/>
</dbReference>
<dbReference type="Pfam" id="PF18029">
    <property type="entry name" value="Glyoxalase_6"/>
    <property type="match status" value="1"/>
</dbReference>
<dbReference type="EMBL" id="VENP01000028">
    <property type="protein sequence ID" value="TNU73983.1"/>
    <property type="molecule type" value="Genomic_DNA"/>
</dbReference>
<dbReference type="PANTHER" id="PTHR35908:SF1">
    <property type="entry name" value="CONSERVED PROTEIN"/>
    <property type="match status" value="1"/>
</dbReference>
<accession>A0A5C5BB90</accession>
<dbReference type="AlphaFoldDB" id="A0A5C5BB90"/>
<gene>
    <name evidence="2" type="ORF">FH969_08690</name>
</gene>
<dbReference type="InterPro" id="IPR029068">
    <property type="entry name" value="Glyas_Bleomycin-R_OHBP_Dase"/>
</dbReference>
<feature type="domain" description="Glyoxalase-like" evidence="1">
    <location>
        <begin position="14"/>
        <end position="123"/>
    </location>
</feature>
<reference evidence="2 3" key="1">
    <citation type="submission" date="2019-06" db="EMBL/GenBank/DDBJ databases">
        <title>Draft genome sequence of Miniimonas arenae KCTC 19750T isolated from sea sand.</title>
        <authorList>
            <person name="Park S.-J."/>
        </authorList>
    </citation>
    <scope>NUCLEOTIDE SEQUENCE [LARGE SCALE GENOMIC DNA]</scope>
    <source>
        <strain evidence="2 3">KCTC 19750</strain>
    </source>
</reference>
<evidence type="ECO:0000313" key="3">
    <source>
        <dbReference type="Proteomes" id="UP000313849"/>
    </source>
</evidence>
<keyword evidence="3" id="KW-1185">Reference proteome</keyword>
<name>A0A5C5BB90_9MICO</name>
<comment type="caution">
    <text evidence="2">The sequence shown here is derived from an EMBL/GenBank/DDBJ whole genome shotgun (WGS) entry which is preliminary data.</text>
</comment>
<sequence length="127" mass="14035">MSDDGEPLFRATAAVLDAPDPEALARFYGELLGWTVTVADPTWVTVRPPSGMGLSVQREERYVAPVWPAGEGDQQMQLHLDVEVTDLARGVERALALGARLAEWQPQEDVRVLLDPVGHPFCLWIET</sequence>